<feature type="domain" description="DAGKc" evidence="1">
    <location>
        <begin position="25"/>
        <end position="167"/>
    </location>
</feature>
<dbReference type="SUPFAM" id="SSF111331">
    <property type="entry name" value="NAD kinase/diacylglycerol kinase-like"/>
    <property type="match status" value="1"/>
</dbReference>
<protein>
    <submittedName>
        <fullName evidence="2">Diacylglycerol kinase family protein</fullName>
    </submittedName>
</protein>
<dbReference type="InterPro" id="IPR017438">
    <property type="entry name" value="ATP-NAD_kinase_N"/>
</dbReference>
<dbReference type="Proteomes" id="UP001466331">
    <property type="component" value="Unassembled WGS sequence"/>
</dbReference>
<dbReference type="InterPro" id="IPR016064">
    <property type="entry name" value="NAD/diacylglycerol_kinase_sf"/>
</dbReference>
<keyword evidence="3" id="KW-1185">Reference proteome</keyword>
<dbReference type="EMBL" id="JBCHKQ010000002">
    <property type="protein sequence ID" value="MEM5947893.1"/>
    <property type="molecule type" value="Genomic_DNA"/>
</dbReference>
<dbReference type="GO" id="GO:0016301">
    <property type="term" value="F:kinase activity"/>
    <property type="evidence" value="ECO:0007669"/>
    <property type="project" value="UniProtKB-KW"/>
</dbReference>
<name>A0ABU9UB61_9SPIR</name>
<dbReference type="Gene3D" id="3.40.50.10330">
    <property type="entry name" value="Probable inorganic polyphosphate/atp-NAD kinase, domain 1"/>
    <property type="match status" value="1"/>
</dbReference>
<dbReference type="Pfam" id="PF19279">
    <property type="entry name" value="YegS_C"/>
    <property type="match status" value="1"/>
</dbReference>
<proteinExistence type="predicted"/>
<sequence length="337" mass="37334">MGNRETQINRLVRLLQTALRASDFFLDYKVYSIINPASGTIARAGRLKRVLDNAEKSFIAVEKSKLKLAAHVSSDITEPVKLARMISQRSEENVLILSCGGDGTHNMVVNGIMQAEEKKRQNVVLMRVPLGSGNDAADAPDFLSALNKLATSNSIGKIPLYAMKGAKDRTFRYGCNIISFGIDAYISLVTNRVKPYLPGDTYKLIADMSTLFYHKIHPQAELGINLEKQITRDEYLLVAIGASGSRTYGNGKRILPDTNNICAVKNCSLADRLKLKKKIYAGEHIKETGVYSASARHITIDYDRLLPVQEDGEAWWLSKDDFPVEIKIISDVISVLA</sequence>
<reference evidence="2 3" key="1">
    <citation type="submission" date="2024-03" db="EMBL/GenBank/DDBJ databases">
        <title>Ignisphaera cupida sp. nov., a hyperthermophilic hydrolytic archaeon from a hot spring of Kamchatka, and proposal of Ignisphaeraceae fam. nov.</title>
        <authorList>
            <person name="Podosokorskaya O.A."/>
            <person name="Elcheninov A.G."/>
            <person name="Maltseva A.I."/>
            <person name="Zayulina K.S."/>
            <person name="Novikov A."/>
            <person name="Merkel A.Y."/>
        </authorList>
    </citation>
    <scope>NUCLEOTIDE SEQUENCE [LARGE SCALE GENOMIC DNA]</scope>
    <source>
        <strain evidence="2 3">38H-sp</strain>
    </source>
</reference>
<dbReference type="Gene3D" id="2.60.200.40">
    <property type="match status" value="1"/>
</dbReference>
<evidence type="ECO:0000313" key="2">
    <source>
        <dbReference type="EMBL" id="MEM5947893.1"/>
    </source>
</evidence>
<comment type="caution">
    <text evidence="2">The sequence shown here is derived from an EMBL/GenBank/DDBJ whole genome shotgun (WGS) entry which is preliminary data.</text>
</comment>
<keyword evidence="2" id="KW-0808">Transferase</keyword>
<keyword evidence="2" id="KW-0418">Kinase</keyword>
<dbReference type="Pfam" id="PF00781">
    <property type="entry name" value="DAGK_cat"/>
    <property type="match status" value="1"/>
</dbReference>
<dbReference type="RefSeq" id="WP_420069340.1">
    <property type="nucleotide sequence ID" value="NZ_JBCHKQ010000002.1"/>
</dbReference>
<gene>
    <name evidence="2" type="ORF">WKV44_04990</name>
</gene>
<organism evidence="2 3">
    <name type="scientific">Rarispira pelagica</name>
    <dbReference type="NCBI Taxonomy" id="3141764"/>
    <lineage>
        <taxon>Bacteria</taxon>
        <taxon>Pseudomonadati</taxon>
        <taxon>Spirochaetota</taxon>
        <taxon>Spirochaetia</taxon>
        <taxon>Winmispirales</taxon>
        <taxon>Winmispiraceae</taxon>
        <taxon>Rarispira</taxon>
    </lineage>
</organism>
<dbReference type="InterPro" id="IPR045540">
    <property type="entry name" value="YegS/DAGK_C"/>
</dbReference>
<accession>A0ABU9UB61</accession>
<evidence type="ECO:0000313" key="3">
    <source>
        <dbReference type="Proteomes" id="UP001466331"/>
    </source>
</evidence>
<evidence type="ECO:0000259" key="1">
    <source>
        <dbReference type="PROSITE" id="PS50146"/>
    </source>
</evidence>
<dbReference type="InterPro" id="IPR001206">
    <property type="entry name" value="Diacylglycerol_kinase_cat_dom"/>
</dbReference>
<dbReference type="PROSITE" id="PS50146">
    <property type="entry name" value="DAGK"/>
    <property type="match status" value="1"/>
</dbReference>